<comment type="pathway">
    <text evidence="5">Protein modification.</text>
</comment>
<dbReference type="Pfam" id="PF00085">
    <property type="entry name" value="Thioredoxin"/>
    <property type="match status" value="1"/>
</dbReference>
<evidence type="ECO:0000256" key="2">
    <source>
        <dbReference type="ARBA" id="ARBA00022741"/>
    </source>
</evidence>
<proteinExistence type="inferred from homology"/>
<dbReference type="FunFam" id="3.10.110.10:FF:000001">
    <property type="entry name" value="Ubiquitin-conjugating enzyme 28, E2"/>
    <property type="match status" value="1"/>
</dbReference>
<keyword evidence="4 7" id="KW-0067">ATP-binding</keyword>
<dbReference type="GO" id="GO:0004842">
    <property type="term" value="F:ubiquitin-protein transferase activity"/>
    <property type="evidence" value="ECO:0007669"/>
    <property type="project" value="UniProtKB-ARBA"/>
</dbReference>
<dbReference type="InterPro" id="IPR016135">
    <property type="entry name" value="UBQ-conjugating_enzyme/RWD"/>
</dbReference>
<dbReference type="EMBL" id="HG994369">
    <property type="protein sequence ID" value="CAF1935897.1"/>
    <property type="molecule type" value="Genomic_DNA"/>
</dbReference>
<comment type="similarity">
    <text evidence="7">Belongs to the ubiquitin-conjugating enzyme family.</text>
</comment>
<evidence type="ECO:0000256" key="6">
    <source>
        <dbReference type="PROSITE-ProRule" id="PRU10133"/>
    </source>
</evidence>
<protein>
    <submittedName>
        <fullName evidence="10">(rape) hypothetical protein</fullName>
    </submittedName>
</protein>
<reference evidence="10" key="1">
    <citation type="submission" date="2021-01" db="EMBL/GenBank/DDBJ databases">
        <authorList>
            <consortium name="Genoscope - CEA"/>
            <person name="William W."/>
        </authorList>
    </citation>
    <scope>NUCLEOTIDE SEQUENCE</scope>
</reference>
<dbReference type="PROSITE" id="PS00183">
    <property type="entry name" value="UBC_1"/>
    <property type="match status" value="1"/>
</dbReference>
<dbReference type="PROSITE" id="PS50127">
    <property type="entry name" value="UBC_2"/>
    <property type="match status" value="1"/>
</dbReference>
<organism evidence="10">
    <name type="scientific">Brassica napus</name>
    <name type="common">Rape</name>
    <dbReference type="NCBI Taxonomy" id="3708"/>
    <lineage>
        <taxon>Eukaryota</taxon>
        <taxon>Viridiplantae</taxon>
        <taxon>Streptophyta</taxon>
        <taxon>Embryophyta</taxon>
        <taxon>Tracheophyta</taxon>
        <taxon>Spermatophyta</taxon>
        <taxon>Magnoliopsida</taxon>
        <taxon>eudicotyledons</taxon>
        <taxon>Gunneridae</taxon>
        <taxon>Pentapetalae</taxon>
        <taxon>rosids</taxon>
        <taxon>malvids</taxon>
        <taxon>Brassicales</taxon>
        <taxon>Brassicaceae</taxon>
        <taxon>Brassiceae</taxon>
        <taxon>Brassica</taxon>
    </lineage>
</organism>
<evidence type="ECO:0000256" key="7">
    <source>
        <dbReference type="RuleBase" id="RU362109"/>
    </source>
</evidence>
<dbReference type="PROSITE" id="PS00194">
    <property type="entry name" value="THIOREDOXIN_1"/>
    <property type="match status" value="1"/>
</dbReference>
<evidence type="ECO:0000313" key="10">
    <source>
        <dbReference type="EMBL" id="CAF1935897.1"/>
    </source>
</evidence>
<name>A0A816LGE6_BRANA</name>
<dbReference type="AlphaFoldDB" id="A0A816LGE6"/>
<dbReference type="Gene3D" id="3.40.30.10">
    <property type="entry name" value="Glutaredoxin"/>
    <property type="match status" value="1"/>
</dbReference>
<evidence type="ECO:0000259" key="8">
    <source>
        <dbReference type="PROSITE" id="PS50127"/>
    </source>
</evidence>
<dbReference type="GO" id="GO:0006511">
    <property type="term" value="P:ubiquitin-dependent protein catabolic process"/>
    <property type="evidence" value="ECO:0007669"/>
    <property type="project" value="UniProtKB-ARBA"/>
</dbReference>
<evidence type="ECO:0000256" key="1">
    <source>
        <dbReference type="ARBA" id="ARBA00022679"/>
    </source>
</evidence>
<dbReference type="PROSITE" id="PS51352">
    <property type="entry name" value="THIOREDOXIN_2"/>
    <property type="match status" value="1"/>
</dbReference>
<dbReference type="FunFam" id="3.40.30.10:FF:000313">
    <property type="entry name" value="Thioredoxin H9"/>
    <property type="match status" value="1"/>
</dbReference>
<feature type="active site" description="Glycyl thioester intermediate" evidence="6">
    <location>
        <position position="85"/>
    </location>
</feature>
<dbReference type="InterPro" id="IPR036249">
    <property type="entry name" value="Thioredoxin-like_sf"/>
</dbReference>
<evidence type="ECO:0000256" key="3">
    <source>
        <dbReference type="ARBA" id="ARBA00022786"/>
    </source>
</evidence>
<dbReference type="Gene3D" id="3.10.110.10">
    <property type="entry name" value="Ubiquitin Conjugating Enzyme"/>
    <property type="match status" value="1"/>
</dbReference>
<dbReference type="Pfam" id="PF00179">
    <property type="entry name" value="UQ_con"/>
    <property type="match status" value="1"/>
</dbReference>
<dbReference type="InterPro" id="IPR017937">
    <property type="entry name" value="Thioredoxin_CS"/>
</dbReference>
<dbReference type="SUPFAM" id="SSF54495">
    <property type="entry name" value="UBC-like"/>
    <property type="match status" value="1"/>
</dbReference>
<dbReference type="SMART" id="SM00212">
    <property type="entry name" value="UBCc"/>
    <property type="match status" value="1"/>
</dbReference>
<feature type="domain" description="UBC core" evidence="8">
    <location>
        <begin position="1"/>
        <end position="147"/>
    </location>
</feature>
<feature type="domain" description="Thioredoxin" evidence="9">
    <location>
        <begin position="158"/>
        <end position="285"/>
    </location>
</feature>
<dbReference type="CDD" id="cd02947">
    <property type="entry name" value="TRX_family"/>
    <property type="match status" value="1"/>
</dbReference>
<sequence>MASKRILKELKDLQKDPPSNCSAGPVAEDMFHWQATIMGPPDSPYAGGVFLVSIHFPPDYPFKPPKVSFKTRVYHPNINSNGSICLDILKEQWSPALTVSKVLLSICSLLTDPNPDDPLVPEIAHMYKTDKSKYESTARSWTQKNVRVCLSKLLMFSQPVKKNRDDDSVHNVDFSGGNVHLITTKESWDEKLAEAGRDGKIVIANFSATWCGPCKIVAPFYVELSEKHPSLMFLLVDVDELSDFSSTWDIKATPTFFFLKNGEQIGKLVGANKPELQKKVTSIIDSVPESPQRP</sequence>
<dbReference type="PANTHER" id="PTHR24068">
    <property type="entry name" value="UBIQUITIN-CONJUGATING ENZYME E2"/>
    <property type="match status" value="1"/>
</dbReference>
<evidence type="ECO:0000259" key="9">
    <source>
        <dbReference type="PROSITE" id="PS51352"/>
    </source>
</evidence>
<dbReference type="GO" id="GO:0005524">
    <property type="term" value="F:ATP binding"/>
    <property type="evidence" value="ECO:0007669"/>
    <property type="project" value="UniProtKB-UniRule"/>
</dbReference>
<keyword evidence="3 7" id="KW-0833">Ubl conjugation pathway</keyword>
<evidence type="ECO:0000256" key="4">
    <source>
        <dbReference type="ARBA" id="ARBA00022840"/>
    </source>
</evidence>
<keyword evidence="2 7" id="KW-0547">Nucleotide-binding</keyword>
<dbReference type="InterPro" id="IPR013766">
    <property type="entry name" value="Thioredoxin_domain"/>
</dbReference>
<dbReference type="InterPro" id="IPR000608">
    <property type="entry name" value="UBC"/>
</dbReference>
<gene>
    <name evidence="10" type="ORF">DARMORV10_C05P59160.1</name>
</gene>
<dbReference type="CDD" id="cd23792">
    <property type="entry name" value="UBCc_UBE2D"/>
    <property type="match status" value="1"/>
</dbReference>
<evidence type="ECO:0000256" key="5">
    <source>
        <dbReference type="ARBA" id="ARBA00043952"/>
    </source>
</evidence>
<dbReference type="Proteomes" id="UP001295469">
    <property type="component" value="Chromosome C05"/>
</dbReference>
<dbReference type="SUPFAM" id="SSF52833">
    <property type="entry name" value="Thioredoxin-like"/>
    <property type="match status" value="1"/>
</dbReference>
<accession>A0A816LGE6</accession>
<keyword evidence="1" id="KW-0808">Transferase</keyword>
<dbReference type="InterPro" id="IPR023313">
    <property type="entry name" value="UBQ-conjugating_AS"/>
</dbReference>